<accession>A0ABT1FH46</accession>
<dbReference type="Proteomes" id="UP001204772">
    <property type="component" value="Unassembled WGS sequence"/>
</dbReference>
<proteinExistence type="predicted"/>
<comment type="caution">
    <text evidence="1">The sequence shown here is derived from an EMBL/GenBank/DDBJ whole genome shotgun (WGS) entry which is preliminary data.</text>
</comment>
<dbReference type="EMBL" id="JAMZEL010000001">
    <property type="protein sequence ID" value="MCP1381089.1"/>
    <property type="molecule type" value="Genomic_DNA"/>
</dbReference>
<dbReference type="RefSeq" id="WP_253524276.1">
    <property type="nucleotide sequence ID" value="NZ_JAMZEL010000001.1"/>
</dbReference>
<organism evidence="1 2">
    <name type="scientific">Runella salmonicolor</name>
    <dbReference type="NCBI Taxonomy" id="2950278"/>
    <lineage>
        <taxon>Bacteria</taxon>
        <taxon>Pseudomonadati</taxon>
        <taxon>Bacteroidota</taxon>
        <taxon>Cytophagia</taxon>
        <taxon>Cytophagales</taxon>
        <taxon>Spirosomataceae</taxon>
        <taxon>Runella</taxon>
    </lineage>
</organism>
<keyword evidence="2" id="KW-1185">Reference proteome</keyword>
<gene>
    <name evidence="1" type="ORF">NCI00_01575</name>
</gene>
<evidence type="ECO:0000313" key="2">
    <source>
        <dbReference type="Proteomes" id="UP001204772"/>
    </source>
</evidence>
<name>A0ABT1FH46_9BACT</name>
<reference evidence="1 2" key="1">
    <citation type="submission" date="2022-06" db="EMBL/GenBank/DDBJ databases">
        <title>Runella sp. S5 genome sequencing.</title>
        <authorList>
            <person name="Park S."/>
        </authorList>
    </citation>
    <scope>NUCLEOTIDE SEQUENCE [LARGE SCALE GENOMIC DNA]</scope>
    <source>
        <strain evidence="1 2">S5</strain>
    </source>
</reference>
<protein>
    <submittedName>
        <fullName evidence="1">Uncharacterized protein</fullName>
    </submittedName>
</protein>
<evidence type="ECO:0000313" key="1">
    <source>
        <dbReference type="EMBL" id="MCP1381089.1"/>
    </source>
</evidence>
<sequence length="65" mass="7430">MTAQKLSPLQLELLKVYSFQPSQEDLLAVKQMLANYFSDKLISKIGNAVEEKGISEEDLEKWLND</sequence>